<feature type="transmembrane region" description="Helical" evidence="1">
    <location>
        <begin position="112"/>
        <end position="135"/>
    </location>
</feature>
<reference evidence="2" key="2">
    <citation type="submission" date="2023-02" db="EMBL/GenBank/DDBJ databases">
        <title>A novel hydrolase synthesized by Rhodococcus erythropolis HQ is responsible for the detoxification of Zearalenone.</title>
        <authorList>
            <person name="Hu J."/>
            <person name="Xu J."/>
        </authorList>
    </citation>
    <scope>NUCLEOTIDE SEQUENCE</scope>
    <source>
        <strain evidence="2">HQ</strain>
    </source>
</reference>
<feature type="transmembrane region" description="Helical" evidence="1">
    <location>
        <begin position="311"/>
        <end position="333"/>
    </location>
</feature>
<dbReference type="GO" id="GO:0022857">
    <property type="term" value="F:transmembrane transporter activity"/>
    <property type="evidence" value="ECO:0007669"/>
    <property type="project" value="InterPro"/>
</dbReference>
<reference evidence="3 4" key="1">
    <citation type="submission" date="2017-07" db="EMBL/GenBank/DDBJ databases">
        <title>Draft sequence of Rhodococcus enclensis 23b-28.</title>
        <authorList>
            <person name="Besaury L."/>
            <person name="Sancelme M."/>
            <person name="Amato P."/>
            <person name="Lallement A."/>
            <person name="Delort A.-M."/>
        </authorList>
    </citation>
    <scope>NUCLEOTIDE SEQUENCE [LARGE SCALE GENOMIC DNA]</scope>
    <source>
        <strain evidence="3 4">23b-28</strain>
    </source>
</reference>
<dbReference type="InterPro" id="IPR036259">
    <property type="entry name" value="MFS_trans_sf"/>
</dbReference>
<organism evidence="3 4">
    <name type="scientific">Rhodococcus qingshengii</name>
    <dbReference type="NCBI Taxonomy" id="334542"/>
    <lineage>
        <taxon>Bacteria</taxon>
        <taxon>Bacillati</taxon>
        <taxon>Actinomycetota</taxon>
        <taxon>Actinomycetes</taxon>
        <taxon>Mycobacteriales</taxon>
        <taxon>Nocardiaceae</taxon>
        <taxon>Rhodococcus</taxon>
        <taxon>Rhodococcus erythropolis group</taxon>
    </lineage>
</organism>
<dbReference type="SUPFAM" id="SSF103473">
    <property type="entry name" value="MFS general substrate transporter"/>
    <property type="match status" value="1"/>
</dbReference>
<feature type="transmembrane region" description="Helical" evidence="1">
    <location>
        <begin position="85"/>
        <end position="106"/>
    </location>
</feature>
<feature type="transmembrane region" description="Helical" evidence="1">
    <location>
        <begin position="258"/>
        <end position="279"/>
    </location>
</feature>
<sequence length="416" mass="41717">MPINASTNTQSDRVPLTANRGIAVFSIGVMGFITANLIPLMIVAMVEDLGVTESAAGAVLTASLLVCAVTCLATTRIASGRHRHLLGRVSLIAMAAAFGVAAIAPSTTIACAAIIVGGIGAGGSASVGGAALAALTNPDRASSISGLVNRVVVTAVLALIPILGTHMTNAFGIVAVLALATAATVTWLPSSPVKESPETAKSANTTTALPAGVSAKRLTFAGTAFLAMLAVWAISEDSLWAVLGIMGSEHAGLSDQQMSLALSASTAGGVLAAVTLTALGSRVSRTVSISVLLILGAILKLSAGLTTDPTIYLVVVIAWNTIYAATFIVLVAISAALDAAGRWSAPLLGTYLIGSAFAPLFGTSVTAGLGYPTFGVIISGISFVLLVPFALVSRLSARTEGAYRHHSAAITTTVIA</sequence>
<evidence type="ECO:0000313" key="4">
    <source>
        <dbReference type="Proteomes" id="UP000230886"/>
    </source>
</evidence>
<dbReference type="Proteomes" id="UP001217325">
    <property type="component" value="Unassembled WGS sequence"/>
</dbReference>
<accession>A0A2A5J952</accession>
<feature type="transmembrane region" description="Helical" evidence="1">
    <location>
        <begin position="170"/>
        <end position="188"/>
    </location>
</feature>
<feature type="transmembrane region" description="Helical" evidence="1">
    <location>
        <begin position="224"/>
        <end position="246"/>
    </location>
</feature>
<proteinExistence type="predicted"/>
<evidence type="ECO:0000313" key="2">
    <source>
        <dbReference type="EMBL" id="MDE8647285.1"/>
    </source>
</evidence>
<feature type="transmembrane region" description="Helical" evidence="1">
    <location>
        <begin position="286"/>
        <end position="305"/>
    </location>
</feature>
<evidence type="ECO:0000313" key="3">
    <source>
        <dbReference type="EMBL" id="PCK26128.1"/>
    </source>
</evidence>
<dbReference type="InterPro" id="IPR011701">
    <property type="entry name" value="MFS"/>
</dbReference>
<feature type="transmembrane region" description="Helical" evidence="1">
    <location>
        <begin position="147"/>
        <end position="164"/>
    </location>
</feature>
<feature type="transmembrane region" description="Helical" evidence="1">
    <location>
        <begin position="21"/>
        <end position="42"/>
    </location>
</feature>
<dbReference type="EMBL" id="JARDXE010000013">
    <property type="protein sequence ID" value="MDE8647285.1"/>
    <property type="molecule type" value="Genomic_DNA"/>
</dbReference>
<feature type="transmembrane region" description="Helical" evidence="1">
    <location>
        <begin position="371"/>
        <end position="392"/>
    </location>
</feature>
<dbReference type="Pfam" id="PF07690">
    <property type="entry name" value="MFS_1"/>
    <property type="match status" value="1"/>
</dbReference>
<dbReference type="Gene3D" id="1.20.1250.20">
    <property type="entry name" value="MFS general substrate transporter like domains"/>
    <property type="match status" value="1"/>
</dbReference>
<evidence type="ECO:0000256" key="1">
    <source>
        <dbReference type="SAM" id="Phobius"/>
    </source>
</evidence>
<feature type="transmembrane region" description="Helical" evidence="1">
    <location>
        <begin position="345"/>
        <end position="365"/>
    </location>
</feature>
<dbReference type="EMBL" id="NOVD01000011">
    <property type="protein sequence ID" value="PCK26128.1"/>
    <property type="molecule type" value="Genomic_DNA"/>
</dbReference>
<comment type="caution">
    <text evidence="3">The sequence shown here is derived from an EMBL/GenBank/DDBJ whole genome shotgun (WGS) entry which is preliminary data.</text>
</comment>
<keyword evidence="1" id="KW-0812">Transmembrane</keyword>
<keyword evidence="1" id="KW-0472">Membrane</keyword>
<dbReference type="Proteomes" id="UP000230886">
    <property type="component" value="Unassembled WGS sequence"/>
</dbReference>
<keyword evidence="1" id="KW-1133">Transmembrane helix</keyword>
<dbReference type="AlphaFoldDB" id="A0A2A5J952"/>
<name>A0A2A5J952_RHOSG</name>
<dbReference type="RefSeq" id="WP_007733614.1">
    <property type="nucleotide sequence ID" value="NZ_CP072108.1"/>
</dbReference>
<feature type="transmembrane region" description="Helical" evidence="1">
    <location>
        <begin position="54"/>
        <end position="73"/>
    </location>
</feature>
<protein>
    <submittedName>
        <fullName evidence="3">MFS transporter</fullName>
    </submittedName>
</protein>
<gene>
    <name evidence="3" type="ORF">CHR55_17080</name>
    <name evidence="2" type="ORF">PXH69_20155</name>
</gene>